<dbReference type="GO" id="GO:0006782">
    <property type="term" value="P:protoporphyrinogen IX biosynthetic process"/>
    <property type="evidence" value="ECO:0007669"/>
    <property type="project" value="UniProtKB-UniPathway"/>
</dbReference>
<evidence type="ECO:0000256" key="7">
    <source>
        <dbReference type="ARBA" id="ARBA00022793"/>
    </source>
</evidence>
<evidence type="ECO:0000256" key="5">
    <source>
        <dbReference type="ARBA" id="ARBA00011738"/>
    </source>
</evidence>
<evidence type="ECO:0000313" key="15">
    <source>
        <dbReference type="EMBL" id="EME27242.1"/>
    </source>
</evidence>
<keyword evidence="16" id="KW-1185">Reference proteome</keyword>
<dbReference type="GO" id="GO:0009507">
    <property type="term" value="C:chloroplast"/>
    <property type="evidence" value="ECO:0007669"/>
    <property type="project" value="UniProtKB-SubCell"/>
</dbReference>
<evidence type="ECO:0000256" key="1">
    <source>
        <dbReference type="ARBA" id="ARBA00002448"/>
    </source>
</evidence>
<dbReference type="Gene3D" id="3.20.20.210">
    <property type="match status" value="1"/>
</dbReference>
<accession>M2XBG7</accession>
<keyword evidence="7 11" id="KW-0210">Decarboxylase</keyword>
<sequence>MWFLFINQTYPPFLRNKSGFHSKNYCAFCFRQSSSFLVFRKKHLLQISMTATSDQLKGAKEDALNQAQLPLLLRAAKGLPVERPPVWMMRQAGRYMKVYQELAKKHPSFRERSENPELAIEISLQPWRAFRPDGVILFSDILTPLPGMGVAFDIPDKGPVIEQPLRTKADIEKVHEMQPERSTPFVRETLRALREAVSDEAAVLGFVAAPYTLATYCVEGGNSKSYSAIKKMAFTEPELLHQLLEKFAHNLAIYCCYQIESGAQAIQIFDSWAGQLSPIDYEMFALPYQKRVLEQVKRHYPDTPIILFISQGSHYLERMASVGFDVISLDWTVDIGKARERIGSHVSIQGNLDPAILLGTPELIEKRTLEIIEKAGPCGHIMNLGHGVLPNTPEENVTKFFQTVQQYRWH</sequence>
<dbReference type="PROSITE" id="PS00906">
    <property type="entry name" value="UROD_1"/>
    <property type="match status" value="1"/>
</dbReference>
<evidence type="ECO:0000313" key="16">
    <source>
        <dbReference type="Proteomes" id="UP000030680"/>
    </source>
</evidence>
<dbReference type="GO" id="GO:0004853">
    <property type="term" value="F:uroporphyrinogen decarboxylase activity"/>
    <property type="evidence" value="ECO:0007669"/>
    <property type="project" value="UniProtKB-EC"/>
</dbReference>
<proteinExistence type="inferred from homology"/>
<comment type="pathway">
    <text evidence="3 11">Porphyrin-containing compound metabolism; protoporphyrin-IX biosynthesis; coproporphyrinogen-III from 5-aminolevulinate: step 4/4.</text>
</comment>
<dbReference type="FunFam" id="3.20.20.210:FF:000006">
    <property type="entry name" value="Uroporphyrinogen decarboxylase"/>
    <property type="match status" value="1"/>
</dbReference>
<dbReference type="EMBL" id="KB454535">
    <property type="protein sequence ID" value="EME27242.1"/>
    <property type="molecule type" value="Genomic_DNA"/>
</dbReference>
<evidence type="ECO:0000256" key="10">
    <source>
        <dbReference type="ARBA" id="ARBA00048033"/>
    </source>
</evidence>
<evidence type="ECO:0000256" key="6">
    <source>
        <dbReference type="ARBA" id="ARBA00012288"/>
    </source>
</evidence>
<name>M2XBG7_GALSU</name>
<evidence type="ECO:0000256" key="9">
    <source>
        <dbReference type="ARBA" id="ARBA00023244"/>
    </source>
</evidence>
<dbReference type="PROSITE" id="PS00907">
    <property type="entry name" value="UROD_2"/>
    <property type="match status" value="1"/>
</dbReference>
<dbReference type="STRING" id="130081.M2XBG7"/>
<evidence type="ECO:0000256" key="12">
    <source>
        <dbReference type="RuleBase" id="RU004169"/>
    </source>
</evidence>
<comment type="subunit">
    <text evidence="5">Homodimer.</text>
</comment>
<dbReference type="SUPFAM" id="SSF51726">
    <property type="entry name" value="UROD/MetE-like"/>
    <property type="match status" value="1"/>
</dbReference>
<dbReference type="NCBIfam" id="TIGR01464">
    <property type="entry name" value="hemE"/>
    <property type="match status" value="1"/>
</dbReference>
<comment type="subcellular location">
    <subcellularLocation>
        <location evidence="2">Plastid</location>
        <location evidence="2">Chloroplast</location>
    </subcellularLocation>
</comment>
<dbReference type="HAMAP" id="MF_00218">
    <property type="entry name" value="URO_D"/>
    <property type="match status" value="1"/>
</dbReference>
<gene>
    <name evidence="15" type="ORF">Gasu_52210</name>
</gene>
<dbReference type="InterPro" id="IPR000257">
    <property type="entry name" value="Uroporphyrinogen_deCOase"/>
</dbReference>
<reference evidence="16" key="1">
    <citation type="journal article" date="2013" name="Science">
        <title>Gene transfer from bacteria and archaea facilitated evolution of an extremophilic eukaryote.</title>
        <authorList>
            <person name="Schonknecht G."/>
            <person name="Chen W.H."/>
            <person name="Ternes C.M."/>
            <person name="Barbier G.G."/>
            <person name="Shrestha R.P."/>
            <person name="Stanke M."/>
            <person name="Brautigam A."/>
            <person name="Baker B.J."/>
            <person name="Banfield J.F."/>
            <person name="Garavito R.M."/>
            <person name="Carr K."/>
            <person name="Wilkerson C."/>
            <person name="Rensing S.A."/>
            <person name="Gagneul D."/>
            <person name="Dickenson N.E."/>
            <person name="Oesterhelt C."/>
            <person name="Lercher M.J."/>
            <person name="Weber A.P."/>
        </authorList>
    </citation>
    <scope>NUCLEOTIDE SEQUENCE [LARGE SCALE GENOMIC DNA]</scope>
    <source>
        <strain evidence="16">074W</strain>
    </source>
</reference>
<dbReference type="InterPro" id="IPR038071">
    <property type="entry name" value="UROD/MetE-like_sf"/>
</dbReference>
<comment type="function">
    <text evidence="1">Catalyzes the decarboxylation of four acetate groups of uroporphyrinogen-III to yield coproporphyrinogen-III.</text>
</comment>
<evidence type="ECO:0000256" key="2">
    <source>
        <dbReference type="ARBA" id="ARBA00004229"/>
    </source>
</evidence>
<feature type="domain" description="Uroporphyrinogen decarboxylase (URO-D)" evidence="13">
    <location>
        <begin position="85"/>
        <end position="94"/>
    </location>
</feature>
<dbReference type="PANTHER" id="PTHR21091:SF169">
    <property type="entry name" value="UROPORPHYRINOGEN DECARBOXYLASE"/>
    <property type="match status" value="1"/>
</dbReference>
<dbReference type="PANTHER" id="PTHR21091">
    <property type="entry name" value="METHYLTETRAHYDROFOLATE:HOMOCYSTEINE METHYLTRANSFERASE RELATED"/>
    <property type="match status" value="1"/>
</dbReference>
<dbReference type="RefSeq" id="XP_005703762.1">
    <property type="nucleotide sequence ID" value="XM_005703705.1"/>
</dbReference>
<dbReference type="EC" id="4.1.1.37" evidence="6 11"/>
<dbReference type="OrthoDB" id="339900at2759"/>
<dbReference type="UniPathway" id="UPA00251">
    <property type="reaction ID" value="UER00321"/>
</dbReference>
<dbReference type="InterPro" id="IPR006361">
    <property type="entry name" value="Uroporphyrinogen_deCO2ase_HemE"/>
</dbReference>
<dbReference type="GeneID" id="17086170"/>
<dbReference type="Gramene" id="EME27242">
    <property type="protein sequence ID" value="EME27242"/>
    <property type="gene ID" value="Gasu_52210"/>
</dbReference>
<protein>
    <recommendedName>
        <fullName evidence="6 11">Uroporphyrinogen decarboxylase</fullName>
        <ecNumber evidence="6 11">4.1.1.37</ecNumber>
    </recommendedName>
</protein>
<evidence type="ECO:0000256" key="8">
    <source>
        <dbReference type="ARBA" id="ARBA00023239"/>
    </source>
</evidence>
<evidence type="ECO:0000259" key="14">
    <source>
        <dbReference type="PROSITE" id="PS00907"/>
    </source>
</evidence>
<evidence type="ECO:0000256" key="11">
    <source>
        <dbReference type="RuleBase" id="RU000554"/>
    </source>
</evidence>
<comment type="similarity">
    <text evidence="4 12">Belongs to the uroporphyrinogen decarboxylase family.</text>
</comment>
<feature type="domain" description="Uroporphyrinogen decarboxylase (URO-D)" evidence="14">
    <location>
        <begin position="204"/>
        <end position="220"/>
    </location>
</feature>
<keyword evidence="8 11" id="KW-0456">Lyase</keyword>
<dbReference type="eggNOG" id="KOG2872">
    <property type="taxonomic scope" value="Eukaryota"/>
</dbReference>
<dbReference type="AlphaFoldDB" id="M2XBG7"/>
<comment type="catalytic activity">
    <reaction evidence="10 11">
        <text>uroporphyrinogen III + 4 H(+) = coproporphyrinogen III + 4 CO2</text>
        <dbReference type="Rhea" id="RHEA:19865"/>
        <dbReference type="ChEBI" id="CHEBI:15378"/>
        <dbReference type="ChEBI" id="CHEBI:16526"/>
        <dbReference type="ChEBI" id="CHEBI:57308"/>
        <dbReference type="ChEBI" id="CHEBI:57309"/>
        <dbReference type="EC" id="4.1.1.37"/>
    </reaction>
</comment>
<dbReference type="Pfam" id="PF01208">
    <property type="entry name" value="URO-D"/>
    <property type="match status" value="1"/>
</dbReference>
<keyword evidence="9 11" id="KW-0627">Porphyrin biosynthesis</keyword>
<evidence type="ECO:0000256" key="4">
    <source>
        <dbReference type="ARBA" id="ARBA00009935"/>
    </source>
</evidence>
<evidence type="ECO:0000256" key="3">
    <source>
        <dbReference type="ARBA" id="ARBA00004804"/>
    </source>
</evidence>
<dbReference type="CDD" id="cd00717">
    <property type="entry name" value="URO-D"/>
    <property type="match status" value="1"/>
</dbReference>
<evidence type="ECO:0000259" key="13">
    <source>
        <dbReference type="PROSITE" id="PS00906"/>
    </source>
</evidence>
<organism evidence="15 16">
    <name type="scientific">Galdieria sulphuraria</name>
    <name type="common">Red alga</name>
    <dbReference type="NCBI Taxonomy" id="130081"/>
    <lineage>
        <taxon>Eukaryota</taxon>
        <taxon>Rhodophyta</taxon>
        <taxon>Bangiophyceae</taxon>
        <taxon>Galdieriales</taxon>
        <taxon>Galdieriaceae</taxon>
        <taxon>Galdieria</taxon>
    </lineage>
</organism>
<dbReference type="Proteomes" id="UP000030680">
    <property type="component" value="Unassembled WGS sequence"/>
</dbReference>
<dbReference type="KEGG" id="gsl:Gasu_52210"/>
<dbReference type="OMA" id="CAGQRGH"/>